<reference evidence="4 5" key="1">
    <citation type="submission" date="2019-06" db="EMBL/GenBank/DDBJ databases">
        <title>Sequencing the genomes of 1000 actinobacteria strains.</title>
        <authorList>
            <person name="Klenk H.-P."/>
        </authorList>
    </citation>
    <scope>NUCLEOTIDE SEQUENCE [LARGE SCALE GENOMIC DNA]</scope>
    <source>
        <strain evidence="4 5">DSM 102200</strain>
    </source>
</reference>
<evidence type="ECO:0000313" key="5">
    <source>
        <dbReference type="Proteomes" id="UP000316096"/>
    </source>
</evidence>
<evidence type="ECO:0000313" key="4">
    <source>
        <dbReference type="EMBL" id="TQM00484.1"/>
    </source>
</evidence>
<dbReference type="Gene3D" id="3.40.640.10">
    <property type="entry name" value="Type I PLP-dependent aspartate aminotransferase-like (Major domain)"/>
    <property type="match status" value="1"/>
</dbReference>
<dbReference type="InterPro" id="IPR015424">
    <property type="entry name" value="PyrdxlP-dep_Trfase"/>
</dbReference>
<name>A0A543CTQ3_9ACTN</name>
<organism evidence="4 5">
    <name type="scientific">Actinoallomurus bryophytorum</name>
    <dbReference type="NCBI Taxonomy" id="1490222"/>
    <lineage>
        <taxon>Bacteria</taxon>
        <taxon>Bacillati</taxon>
        <taxon>Actinomycetota</taxon>
        <taxon>Actinomycetes</taxon>
        <taxon>Streptosporangiales</taxon>
        <taxon>Thermomonosporaceae</taxon>
        <taxon>Actinoallomurus</taxon>
    </lineage>
</organism>
<comment type="caution">
    <text evidence="4">The sequence shown here is derived from an EMBL/GenBank/DDBJ whole genome shotgun (WGS) entry which is preliminary data.</text>
</comment>
<dbReference type="RefSeq" id="WP_141960060.1">
    <property type="nucleotide sequence ID" value="NZ_VFOZ01000001.1"/>
</dbReference>
<dbReference type="SUPFAM" id="SSF53383">
    <property type="entry name" value="PLP-dependent transferases"/>
    <property type="match status" value="1"/>
</dbReference>
<comment type="cofactor">
    <cofactor evidence="1">
        <name>pyridoxal 5'-phosphate</name>
        <dbReference type="ChEBI" id="CHEBI:597326"/>
    </cofactor>
</comment>
<dbReference type="InterPro" id="IPR015422">
    <property type="entry name" value="PyrdxlP-dep_Trfase_small"/>
</dbReference>
<dbReference type="Gene3D" id="3.90.1150.10">
    <property type="entry name" value="Aspartate Aminotransferase, domain 1"/>
    <property type="match status" value="1"/>
</dbReference>
<dbReference type="PROSITE" id="PS00600">
    <property type="entry name" value="AA_TRANSFER_CLASS_3"/>
    <property type="match status" value="1"/>
</dbReference>
<dbReference type="PANTHER" id="PTHR43713">
    <property type="entry name" value="GLUTAMATE-1-SEMIALDEHYDE 2,1-AMINOMUTASE"/>
    <property type="match status" value="1"/>
</dbReference>
<gene>
    <name evidence="4" type="ORF">FB559_6197</name>
</gene>
<comment type="similarity">
    <text evidence="3">Belongs to the class-III pyridoxal-phosphate-dependent aminotransferase family.</text>
</comment>
<dbReference type="InterPro" id="IPR049704">
    <property type="entry name" value="Aminotrans_3_PPA_site"/>
</dbReference>
<dbReference type="EMBL" id="VFOZ01000001">
    <property type="protein sequence ID" value="TQM00484.1"/>
    <property type="molecule type" value="Genomic_DNA"/>
</dbReference>
<accession>A0A543CTQ3</accession>
<evidence type="ECO:0000256" key="1">
    <source>
        <dbReference type="ARBA" id="ARBA00001933"/>
    </source>
</evidence>
<dbReference type="Proteomes" id="UP000316096">
    <property type="component" value="Unassembled WGS sequence"/>
</dbReference>
<dbReference type="InterPro" id="IPR005814">
    <property type="entry name" value="Aminotrans_3"/>
</dbReference>
<dbReference type="CDD" id="cd00610">
    <property type="entry name" value="OAT_like"/>
    <property type="match status" value="1"/>
</dbReference>
<keyword evidence="2 3" id="KW-0663">Pyridoxal phosphate</keyword>
<evidence type="ECO:0000256" key="3">
    <source>
        <dbReference type="RuleBase" id="RU003560"/>
    </source>
</evidence>
<protein>
    <submittedName>
        <fullName evidence="4">Glutamate-1-semialdehyde 2,1-aminomutase</fullName>
    </submittedName>
</protein>
<dbReference type="InterPro" id="IPR015421">
    <property type="entry name" value="PyrdxlP-dep_Trfase_major"/>
</dbReference>
<proteinExistence type="inferred from homology"/>
<sequence>MTSADLAGDSSTGAKLLTAAREVIPGGVNSATRLVGAPHALTGASGAYVTDADGRRYLDYHAAFGAILLGHSAPEVDDPVRAAIGGIDLVGWGVTEPEIDLARLVVEMIPSAEQMISAMSGSEAVAQAVRLARAVTDRPLILKFQGGFHGWQDAVARNVISSAESAYGLDPLSRGILDGALDATVIAEFNDLDSVRELYDRYPERIAAVILEPIPHNVGALLPDAAFIEGLRTITSEQGSLLVFDEVITGFRHALGGYQQICGVRPDLTTFGKAMGNGYPIAGLAGPRGLMERFSSAGGDVLLAGTFNGNPVSSAAGIATINYLRDHPEFYERTYALGDRIRSGLGAIAGELGIHAVPAGFGGVFALYFAEGPIRGYRDLLRDNDEAYIAFHRRMTDRGFLMLPLALKRNHISAAHTEADIDRTLEAARDVLRSIRDDGLLR</sequence>
<dbReference type="GO" id="GO:0008483">
    <property type="term" value="F:transaminase activity"/>
    <property type="evidence" value="ECO:0007669"/>
    <property type="project" value="InterPro"/>
</dbReference>
<dbReference type="GO" id="GO:0030170">
    <property type="term" value="F:pyridoxal phosphate binding"/>
    <property type="evidence" value="ECO:0007669"/>
    <property type="project" value="InterPro"/>
</dbReference>
<keyword evidence="5" id="KW-1185">Reference proteome</keyword>
<dbReference type="AlphaFoldDB" id="A0A543CTQ3"/>
<evidence type="ECO:0000256" key="2">
    <source>
        <dbReference type="ARBA" id="ARBA00022898"/>
    </source>
</evidence>
<dbReference type="Pfam" id="PF00202">
    <property type="entry name" value="Aminotran_3"/>
    <property type="match status" value="1"/>
</dbReference>
<dbReference type="PANTHER" id="PTHR43713:SF3">
    <property type="entry name" value="GLUTAMATE-1-SEMIALDEHYDE 2,1-AMINOMUTASE 1, CHLOROPLASTIC-RELATED"/>
    <property type="match status" value="1"/>
</dbReference>
<dbReference type="OrthoDB" id="4510254at2"/>